<proteinExistence type="predicted"/>
<sequence>MEDLKDFLDKFASFKKERMQERKRLGKNDYNPLLKVLPAHDEVNLHSGILNSLLDPSEIHEQGRLFLDLFLEKIGLKEWFGESDDVKVLKEYKNIDIYIHNGIKHIILENKIWASDQYEQISRYIDILNQQGVSYKDIENIENIAVIYLTLDGRKPSKKSLDEWEIENTKNELFLKKDDDKVLYRQISYEVEILNWLQECQERVKNICSLSQAIEFYKDVIKTLINKKESDMDIVNFLKDEKKESYCELVLEICKKKDDIFKQCLVEICKSLNFENWEIKYDTRVPHMPFIFKPTTNDDDYYFAFAWHDKGYNSESFSVRFFKENNEQILKKALNNDDLGALPKSNFWNYASLTLPDFSCEKIKKFIEDNKEKIKELNEKLNGVKNNENT</sequence>
<name>A0A7U8GFD7_CAMLA</name>
<gene>
    <name evidence="2" type="ORF">BXA13_01435</name>
</gene>
<dbReference type="Pfam" id="PF14281">
    <property type="entry name" value="PDDEXK_4"/>
    <property type="match status" value="1"/>
</dbReference>
<accession>A0A7U8GFD7</accession>
<evidence type="ECO:0000313" key="2">
    <source>
        <dbReference type="EMBL" id="EAJ5680976.1"/>
    </source>
</evidence>
<evidence type="ECO:0000313" key="3">
    <source>
        <dbReference type="Proteomes" id="UP000556298"/>
    </source>
</evidence>
<organism evidence="2 3">
    <name type="scientific">Campylobacter lari</name>
    <dbReference type="NCBI Taxonomy" id="201"/>
    <lineage>
        <taxon>Bacteria</taxon>
        <taxon>Pseudomonadati</taxon>
        <taxon>Campylobacterota</taxon>
        <taxon>Epsilonproteobacteria</taxon>
        <taxon>Campylobacterales</taxon>
        <taxon>Campylobacteraceae</taxon>
        <taxon>Campylobacter</taxon>
    </lineage>
</organism>
<protein>
    <recommendedName>
        <fullName evidence="4">PD-(D/E)XK nuclease family protein</fullName>
    </recommendedName>
</protein>
<reference evidence="2 3" key="1">
    <citation type="submission" date="2018-05" db="EMBL/GenBank/DDBJ databases">
        <authorList>
            <consortium name="PulseNet: The National Subtyping Network for Foodborne Disease Surveillance"/>
            <person name="Tarr C.L."/>
            <person name="Trees E."/>
            <person name="Katz L.S."/>
            <person name="Carleton-Romer H.A."/>
            <person name="Stroika S."/>
            <person name="Kucerova Z."/>
            <person name="Roache K.F."/>
            <person name="Sabol A.L."/>
            <person name="Besser J."/>
            <person name="Gerner-Smidt P."/>
        </authorList>
    </citation>
    <scope>NUCLEOTIDE SEQUENCE [LARGE SCALE GENOMIC DNA]</scope>
    <source>
        <strain evidence="2 3">2016D-0268</strain>
    </source>
</reference>
<evidence type="ECO:0008006" key="4">
    <source>
        <dbReference type="Google" id="ProtNLM"/>
    </source>
</evidence>
<evidence type="ECO:0000256" key="1">
    <source>
        <dbReference type="SAM" id="Coils"/>
    </source>
</evidence>
<dbReference type="InterPro" id="IPR029470">
    <property type="entry name" value="PDDEXK_4"/>
</dbReference>
<dbReference type="EMBL" id="AABYWZ010000003">
    <property type="protein sequence ID" value="EAJ5680976.1"/>
    <property type="molecule type" value="Genomic_DNA"/>
</dbReference>
<keyword evidence="1" id="KW-0175">Coiled coil</keyword>
<dbReference type="Proteomes" id="UP000556298">
    <property type="component" value="Unassembled WGS sequence"/>
</dbReference>
<dbReference type="AlphaFoldDB" id="A0A7U8GFD7"/>
<feature type="coiled-coil region" evidence="1">
    <location>
        <begin position="360"/>
        <end position="387"/>
    </location>
</feature>
<comment type="caution">
    <text evidence="2">The sequence shown here is derived from an EMBL/GenBank/DDBJ whole genome shotgun (WGS) entry which is preliminary data.</text>
</comment>